<evidence type="ECO:0000313" key="2">
    <source>
        <dbReference type="EMBL" id="NNG21678.1"/>
    </source>
</evidence>
<keyword evidence="1" id="KW-0472">Membrane</keyword>
<keyword evidence="1" id="KW-1133">Transmembrane helix</keyword>
<keyword evidence="3" id="KW-1185">Reference proteome</keyword>
<dbReference type="EMBL" id="JABAIV010000001">
    <property type="protein sequence ID" value="NNG21678.1"/>
    <property type="molecule type" value="Genomic_DNA"/>
</dbReference>
<protein>
    <submittedName>
        <fullName evidence="2">Uncharacterized protein</fullName>
    </submittedName>
</protein>
<feature type="transmembrane region" description="Helical" evidence="1">
    <location>
        <begin position="162"/>
        <end position="182"/>
    </location>
</feature>
<organism evidence="2 3">
    <name type="scientific">Telluria aromaticivorans</name>
    <dbReference type="NCBI Taxonomy" id="2725995"/>
    <lineage>
        <taxon>Bacteria</taxon>
        <taxon>Pseudomonadati</taxon>
        <taxon>Pseudomonadota</taxon>
        <taxon>Betaproteobacteria</taxon>
        <taxon>Burkholderiales</taxon>
        <taxon>Oxalobacteraceae</taxon>
        <taxon>Telluria group</taxon>
        <taxon>Telluria</taxon>
    </lineage>
</organism>
<accession>A0A7Y2JWG3</accession>
<feature type="transmembrane region" description="Helical" evidence="1">
    <location>
        <begin position="87"/>
        <end position="109"/>
    </location>
</feature>
<dbReference type="InterPro" id="IPR053824">
    <property type="entry name" value="DUF7010"/>
</dbReference>
<proteinExistence type="predicted"/>
<feature type="transmembrane region" description="Helical" evidence="1">
    <location>
        <begin position="23"/>
        <end position="46"/>
    </location>
</feature>
<dbReference type="Proteomes" id="UP000533905">
    <property type="component" value="Unassembled WGS sequence"/>
</dbReference>
<sequence>MAQPAKAQAGWTVADAQADMRHAYLGGAAGVFASALAWLAAGLVALDGAPSRAVLTLLVGGMMIHPVSMLLAKAMGRPGVHARGNPLGTLALEGTVWMVLGIALAYGISLWRSELFFPAMLLVIGGRYLTFASVYGMRVYWLCGATLAGAGLLLGANLASMAAGAFAGSAIETAFAVAFYLMQRRA</sequence>
<evidence type="ECO:0000256" key="1">
    <source>
        <dbReference type="SAM" id="Phobius"/>
    </source>
</evidence>
<name>A0A7Y2JWG3_9BURK</name>
<dbReference type="AlphaFoldDB" id="A0A7Y2JWG3"/>
<evidence type="ECO:0000313" key="3">
    <source>
        <dbReference type="Proteomes" id="UP000533905"/>
    </source>
</evidence>
<dbReference type="Pfam" id="PF22765">
    <property type="entry name" value="DUF7010"/>
    <property type="match status" value="1"/>
</dbReference>
<gene>
    <name evidence="2" type="ORF">HGB41_01480</name>
</gene>
<keyword evidence="1" id="KW-0812">Transmembrane</keyword>
<comment type="caution">
    <text evidence="2">The sequence shown here is derived from an EMBL/GenBank/DDBJ whole genome shotgun (WGS) entry which is preliminary data.</text>
</comment>
<feature type="transmembrane region" description="Helical" evidence="1">
    <location>
        <begin position="52"/>
        <end position="75"/>
    </location>
</feature>
<reference evidence="2 3" key="1">
    <citation type="submission" date="2020-04" db="EMBL/GenBank/DDBJ databases">
        <title>Massilia sp. nov., a cold adapted bacteria isolated from Arctic soil.</title>
        <authorList>
            <person name="Son J."/>
            <person name="Ka J.-O."/>
        </authorList>
    </citation>
    <scope>NUCLEOTIDE SEQUENCE [LARGE SCALE GENOMIC DNA]</scope>
    <source>
        <strain evidence="2 3">ML15P13</strain>
    </source>
</reference>
<feature type="transmembrane region" description="Helical" evidence="1">
    <location>
        <begin position="115"/>
        <end position="132"/>
    </location>
</feature>